<proteinExistence type="predicted"/>
<sequence length="203" mass="23366">MGKPKIKMSQKIGAVKKIIEKKDKERKKAATKGAKDQVVKRFKDAAMNEKAKKLVVQEKVASSMYLKWNTALGPPYRVLIDTNFINFSMQAKMDIVMCMMDCLLAKCFPVICSCVVAELERLGPKFKVSLRIAKDPRFQRLLCDRTYADDCIVERVQQNPIYIVGTNDRNLKRRLRKIPGVPIMSMKANKYHIERLPEAYLHD</sequence>
<dbReference type="SUPFAM" id="SSF88723">
    <property type="entry name" value="PIN domain-like"/>
    <property type="match status" value="1"/>
</dbReference>
<comment type="subcellular location">
    <subcellularLocation>
        <location evidence="1">Nucleus</location>
        <location evidence="1">Nucleolus</location>
    </subcellularLocation>
</comment>
<dbReference type="Gene3D" id="3.40.50.1010">
    <property type="entry name" value="5'-nuclease"/>
    <property type="match status" value="1"/>
</dbReference>
<dbReference type="InterPro" id="IPR029060">
    <property type="entry name" value="PIN-like_dom_sf"/>
</dbReference>
<keyword evidence="2" id="KW-0690">Ribosome biogenesis</keyword>
<evidence type="ECO:0000313" key="5">
    <source>
        <dbReference type="EMBL" id="CAD9021364.1"/>
    </source>
</evidence>
<dbReference type="InterPro" id="IPR037503">
    <property type="entry name" value="Fcf1_PIN"/>
</dbReference>
<accession>A0A7S1NIA0</accession>
<evidence type="ECO:0000256" key="4">
    <source>
        <dbReference type="ARBA" id="ARBA00023242"/>
    </source>
</evidence>
<evidence type="ECO:0000256" key="3">
    <source>
        <dbReference type="ARBA" id="ARBA00022552"/>
    </source>
</evidence>
<organism evidence="5">
    <name type="scientific">Eutreptiella gymnastica</name>
    <dbReference type="NCBI Taxonomy" id="73025"/>
    <lineage>
        <taxon>Eukaryota</taxon>
        <taxon>Discoba</taxon>
        <taxon>Euglenozoa</taxon>
        <taxon>Euglenida</taxon>
        <taxon>Spirocuta</taxon>
        <taxon>Euglenophyceae</taxon>
        <taxon>Eutreptiales</taxon>
        <taxon>Eutreptiaceae</taxon>
        <taxon>Eutreptiella</taxon>
    </lineage>
</organism>
<dbReference type="AlphaFoldDB" id="A0A7S1NIA0"/>
<keyword evidence="3" id="KW-0698">rRNA processing</keyword>
<evidence type="ECO:0000256" key="2">
    <source>
        <dbReference type="ARBA" id="ARBA00022517"/>
    </source>
</evidence>
<dbReference type="InterPro" id="IPR006984">
    <property type="entry name" value="Fcf1/UTP23"/>
</dbReference>
<evidence type="ECO:0000256" key="1">
    <source>
        <dbReference type="ARBA" id="ARBA00004604"/>
    </source>
</evidence>
<dbReference type="EMBL" id="HBGA01086801">
    <property type="protein sequence ID" value="CAD9021364.1"/>
    <property type="molecule type" value="Transcribed_RNA"/>
</dbReference>
<name>A0A7S1NIA0_9EUGL</name>
<dbReference type="Pfam" id="PF04900">
    <property type="entry name" value="Fcf1"/>
    <property type="match status" value="1"/>
</dbReference>
<dbReference type="GO" id="GO:0006364">
    <property type="term" value="P:rRNA processing"/>
    <property type="evidence" value="ECO:0007669"/>
    <property type="project" value="UniProtKB-KW"/>
</dbReference>
<dbReference type="PANTHER" id="PTHR12416">
    <property type="entry name" value="RRNA-PROCESSING PROTEIN UTP23 HOMOLOG"/>
    <property type="match status" value="1"/>
</dbReference>
<reference evidence="5" key="1">
    <citation type="submission" date="2021-01" db="EMBL/GenBank/DDBJ databases">
        <authorList>
            <person name="Corre E."/>
            <person name="Pelletier E."/>
            <person name="Niang G."/>
            <person name="Scheremetjew M."/>
            <person name="Finn R."/>
            <person name="Kale V."/>
            <person name="Holt S."/>
            <person name="Cochrane G."/>
            <person name="Meng A."/>
            <person name="Brown T."/>
            <person name="Cohen L."/>
        </authorList>
    </citation>
    <scope>NUCLEOTIDE SEQUENCE</scope>
    <source>
        <strain evidence="5">NIES-381</strain>
    </source>
</reference>
<gene>
    <name evidence="5" type="ORF">EGYM00392_LOCUS32483</name>
</gene>
<evidence type="ECO:0008006" key="6">
    <source>
        <dbReference type="Google" id="ProtNLM"/>
    </source>
</evidence>
<protein>
    <recommendedName>
        <fullName evidence="6">PIN domain-containing protein</fullName>
    </recommendedName>
</protein>
<keyword evidence="4" id="KW-0539">Nucleus</keyword>
<dbReference type="GO" id="GO:0032040">
    <property type="term" value="C:small-subunit processome"/>
    <property type="evidence" value="ECO:0007669"/>
    <property type="project" value="InterPro"/>
</dbReference>
<dbReference type="CDD" id="cd09864">
    <property type="entry name" value="PIN_Fcf1-like"/>
    <property type="match status" value="1"/>
</dbReference>
<dbReference type="FunFam" id="3.40.50.1010:FF:000035">
    <property type="entry name" value="Fcf1, putative"/>
    <property type="match status" value="1"/>
</dbReference>